<dbReference type="Gene3D" id="3.30.300.30">
    <property type="match status" value="2"/>
</dbReference>
<dbReference type="PROSITE" id="PS00455">
    <property type="entry name" value="AMP_BINDING"/>
    <property type="match status" value="1"/>
</dbReference>
<dbReference type="EMBL" id="JADOUF010000001">
    <property type="protein sequence ID" value="MBG6134022.1"/>
    <property type="molecule type" value="Genomic_DNA"/>
</dbReference>
<dbReference type="Gene3D" id="1.10.1200.10">
    <property type="entry name" value="ACP-like"/>
    <property type="match status" value="1"/>
</dbReference>
<dbReference type="GO" id="GO:0043041">
    <property type="term" value="P:amino acid activation for nonribosomal peptide biosynthetic process"/>
    <property type="evidence" value="ECO:0007669"/>
    <property type="project" value="TreeGrafter"/>
</dbReference>
<dbReference type="PANTHER" id="PTHR45527:SF1">
    <property type="entry name" value="FATTY ACID SYNTHASE"/>
    <property type="match status" value="1"/>
</dbReference>
<dbReference type="InterPro" id="IPR006342">
    <property type="entry name" value="FkbM_mtfrase"/>
</dbReference>
<dbReference type="SUPFAM" id="SSF56801">
    <property type="entry name" value="Acetyl-CoA synthetase-like"/>
    <property type="match status" value="1"/>
</dbReference>
<dbReference type="SUPFAM" id="SSF47336">
    <property type="entry name" value="ACP-like"/>
    <property type="match status" value="1"/>
</dbReference>
<evidence type="ECO:0000313" key="6">
    <source>
        <dbReference type="Proteomes" id="UP000622552"/>
    </source>
</evidence>
<protein>
    <submittedName>
        <fullName evidence="5">Amino acid adenylation domain-containing protein/FkbM family methyltransferase</fullName>
    </submittedName>
</protein>
<dbReference type="Pfam" id="PF13193">
    <property type="entry name" value="AMP-binding_C"/>
    <property type="match status" value="1"/>
</dbReference>
<dbReference type="Pfam" id="PF05050">
    <property type="entry name" value="Methyltransf_21"/>
    <property type="match status" value="1"/>
</dbReference>
<dbReference type="PANTHER" id="PTHR45527">
    <property type="entry name" value="NONRIBOSOMAL PEPTIDE SYNTHETASE"/>
    <property type="match status" value="1"/>
</dbReference>
<evidence type="ECO:0000256" key="1">
    <source>
        <dbReference type="ARBA" id="ARBA00022450"/>
    </source>
</evidence>
<dbReference type="GO" id="GO:0032259">
    <property type="term" value="P:methylation"/>
    <property type="evidence" value="ECO:0007669"/>
    <property type="project" value="UniProtKB-KW"/>
</dbReference>
<evidence type="ECO:0000256" key="3">
    <source>
        <dbReference type="SAM" id="MobiDB-lite"/>
    </source>
</evidence>
<dbReference type="PROSITE" id="PS00012">
    <property type="entry name" value="PHOSPHOPANTETHEINE"/>
    <property type="match status" value="1"/>
</dbReference>
<dbReference type="InterPro" id="IPR020845">
    <property type="entry name" value="AMP-binding_CS"/>
</dbReference>
<dbReference type="InterPro" id="IPR010071">
    <property type="entry name" value="AA_adenyl_dom"/>
</dbReference>
<dbReference type="CDD" id="cd05930">
    <property type="entry name" value="A_NRPS"/>
    <property type="match status" value="1"/>
</dbReference>
<sequence>MATQSLTDLLHRPDGPAADEPAIVSADGELSYRDLWRRVADTAVLLRRAGVEPADPVGLYFARSADYVTALLATLSIGAVGVPVDSEFPENRVRQVLDAVKPRVVLYAEDGPPVPADSQSADWLDVGAVREVGVEWVPAPVSEEWRGSVDGEHPALILFTSGSTGRPKGVRLHHAGLRNRLAWGHERYGFDATDRVLHKASIAFDASIHEIFSPLIAGGTLVIAPPGLQFDSFGLVRLIQDAAVTTAHFVPTMLRYMVDEAELEYCTDLRRVFCGGEALDMAMVRRFRSLLSCDLFNQYGPTETSVSVTFWDCSEPFDGDIAPIGEPITGVSCHVLDGDMVPVEAGAVGELWLGGVAVGQGYLDDEAQTRERFVPDTFAVGGGRLYRTGDLVRLDPAGYLEFRGRVDDQVKVRGVRVEPEEVGAVLRQHPMVRDAAVVAVTDETDGVRLVAYVAAKRRHSPIVNGLRRTRLPNGMAVAAPSPDEALFLYRQIFEHDEYSRFGVRLGDGAVVVDVGANIGLFSLWAHHQAADVRLVAVEPNPDALAYLRTNLEAHGIDAEVVPVAITDHIGTAELTSFPELTYLSGLGSGRGEAAAELVQSHYRHTVVAGGAEVTEDERSSLLRDAERRLGSQTHVVPTTDLSNLFEQFHLTRVDLLKINTEGAELSVLRGLRPEHWSRVGQVCLEMERSSVVGPEIRRILEDAGFRVREIGDWSVGEDADVSYLYATRDSDQSPPVPGTMLPAPSEMLTARMVHDFTAGLHSAMRPGRIVFVEDLPRLPNGKVSRVDLPAPPDPGPQTGAETEPDGGRDAALREIWRSALGVDAVLDDDSFVGLGGHSLVALRISARMRATLGLDVQPNSCLRAPTFADWLVATVRPVTG</sequence>
<dbReference type="Gene3D" id="3.40.50.12780">
    <property type="entry name" value="N-terminal domain of ligase-like"/>
    <property type="match status" value="1"/>
</dbReference>
<evidence type="ECO:0000313" key="5">
    <source>
        <dbReference type="EMBL" id="MBG6134022.1"/>
    </source>
</evidence>
<dbReference type="NCBIfam" id="TIGR01444">
    <property type="entry name" value="fkbM_fam"/>
    <property type="match status" value="1"/>
</dbReference>
<accession>A0A8J7KMH4</accession>
<name>A0A8J7KMH4_9ACTN</name>
<dbReference type="Proteomes" id="UP000622552">
    <property type="component" value="Unassembled WGS sequence"/>
</dbReference>
<keyword evidence="5" id="KW-0489">Methyltransferase</keyword>
<feature type="region of interest" description="Disordered" evidence="3">
    <location>
        <begin position="1"/>
        <end position="21"/>
    </location>
</feature>
<dbReference type="NCBIfam" id="TIGR01733">
    <property type="entry name" value="AA-adenyl-dom"/>
    <property type="match status" value="1"/>
</dbReference>
<gene>
    <name evidence="5" type="ORF">IW245_000216</name>
</gene>
<keyword evidence="1" id="KW-0596">Phosphopantetheine</keyword>
<dbReference type="InterPro" id="IPR045851">
    <property type="entry name" value="AMP-bd_C_sf"/>
</dbReference>
<evidence type="ECO:0000259" key="4">
    <source>
        <dbReference type="PROSITE" id="PS50075"/>
    </source>
</evidence>
<evidence type="ECO:0000256" key="2">
    <source>
        <dbReference type="ARBA" id="ARBA00022553"/>
    </source>
</evidence>
<dbReference type="SUPFAM" id="SSF53335">
    <property type="entry name" value="S-adenosyl-L-methionine-dependent methyltransferases"/>
    <property type="match status" value="1"/>
</dbReference>
<dbReference type="AlphaFoldDB" id="A0A8J7KMH4"/>
<dbReference type="Pfam" id="PF00501">
    <property type="entry name" value="AMP-binding"/>
    <property type="match status" value="1"/>
</dbReference>
<organism evidence="5 6">
    <name type="scientific">Longispora fulva</name>
    <dbReference type="NCBI Taxonomy" id="619741"/>
    <lineage>
        <taxon>Bacteria</taxon>
        <taxon>Bacillati</taxon>
        <taxon>Actinomycetota</taxon>
        <taxon>Actinomycetes</taxon>
        <taxon>Micromonosporales</taxon>
        <taxon>Micromonosporaceae</taxon>
        <taxon>Longispora</taxon>
    </lineage>
</organism>
<comment type="caution">
    <text evidence="5">The sequence shown here is derived from an EMBL/GenBank/DDBJ whole genome shotgun (WGS) entry which is preliminary data.</text>
</comment>
<dbReference type="PROSITE" id="PS50075">
    <property type="entry name" value="CARRIER"/>
    <property type="match status" value="1"/>
</dbReference>
<reference evidence="5" key="1">
    <citation type="submission" date="2020-11" db="EMBL/GenBank/DDBJ databases">
        <title>Sequencing the genomes of 1000 actinobacteria strains.</title>
        <authorList>
            <person name="Klenk H.-P."/>
        </authorList>
    </citation>
    <scope>NUCLEOTIDE SEQUENCE</scope>
    <source>
        <strain evidence="5">DSM 45356</strain>
    </source>
</reference>
<proteinExistence type="predicted"/>
<dbReference type="InterPro" id="IPR006162">
    <property type="entry name" value="Ppantetheine_attach_site"/>
</dbReference>
<dbReference type="Pfam" id="PF00550">
    <property type="entry name" value="PP-binding"/>
    <property type="match status" value="1"/>
</dbReference>
<dbReference type="InterPro" id="IPR042099">
    <property type="entry name" value="ANL_N_sf"/>
</dbReference>
<dbReference type="InterPro" id="IPR000873">
    <property type="entry name" value="AMP-dep_synth/lig_dom"/>
</dbReference>
<dbReference type="GO" id="GO:0031177">
    <property type="term" value="F:phosphopantetheine binding"/>
    <property type="evidence" value="ECO:0007669"/>
    <property type="project" value="TreeGrafter"/>
</dbReference>
<keyword evidence="5" id="KW-0808">Transferase</keyword>
<keyword evidence="6" id="KW-1185">Reference proteome</keyword>
<dbReference type="InterPro" id="IPR029063">
    <property type="entry name" value="SAM-dependent_MTases_sf"/>
</dbReference>
<keyword evidence="2" id="KW-0597">Phosphoprotein</keyword>
<dbReference type="GO" id="GO:0044550">
    <property type="term" value="P:secondary metabolite biosynthetic process"/>
    <property type="evidence" value="ECO:0007669"/>
    <property type="project" value="TreeGrafter"/>
</dbReference>
<dbReference type="InterPro" id="IPR036736">
    <property type="entry name" value="ACP-like_sf"/>
</dbReference>
<dbReference type="InterPro" id="IPR025110">
    <property type="entry name" value="AMP-bd_C"/>
</dbReference>
<dbReference type="GO" id="GO:0005737">
    <property type="term" value="C:cytoplasm"/>
    <property type="evidence" value="ECO:0007669"/>
    <property type="project" value="TreeGrafter"/>
</dbReference>
<dbReference type="GO" id="GO:0008168">
    <property type="term" value="F:methyltransferase activity"/>
    <property type="evidence" value="ECO:0007669"/>
    <property type="project" value="UniProtKB-KW"/>
</dbReference>
<dbReference type="Gene3D" id="3.40.50.150">
    <property type="entry name" value="Vaccinia Virus protein VP39"/>
    <property type="match status" value="1"/>
</dbReference>
<dbReference type="RefSeq" id="WP_197001309.1">
    <property type="nucleotide sequence ID" value="NZ_BONS01000042.1"/>
</dbReference>
<dbReference type="InterPro" id="IPR009081">
    <property type="entry name" value="PP-bd_ACP"/>
</dbReference>
<feature type="region of interest" description="Disordered" evidence="3">
    <location>
        <begin position="782"/>
        <end position="807"/>
    </location>
</feature>
<feature type="domain" description="Carrier" evidence="4">
    <location>
        <begin position="803"/>
        <end position="878"/>
    </location>
</feature>